<dbReference type="Proteomes" id="UP001165160">
    <property type="component" value="Unassembled WGS sequence"/>
</dbReference>
<proteinExistence type="predicted"/>
<feature type="region of interest" description="Disordered" evidence="1">
    <location>
        <begin position="238"/>
        <end position="261"/>
    </location>
</feature>
<dbReference type="EMBL" id="BRXX01000091">
    <property type="protein sequence ID" value="GMH89247.1"/>
    <property type="molecule type" value="Genomic_DNA"/>
</dbReference>
<evidence type="ECO:0000313" key="3">
    <source>
        <dbReference type="Proteomes" id="UP001165160"/>
    </source>
</evidence>
<accession>A0A9W7BF25</accession>
<protein>
    <submittedName>
        <fullName evidence="2">Uncharacterized protein</fullName>
    </submittedName>
</protein>
<dbReference type="Pfam" id="PF07004">
    <property type="entry name" value="SHIPPO-rpt"/>
    <property type="match status" value="4"/>
</dbReference>
<feature type="region of interest" description="Disordered" evidence="1">
    <location>
        <begin position="58"/>
        <end position="77"/>
    </location>
</feature>
<dbReference type="AlphaFoldDB" id="A0A9W7BF25"/>
<name>A0A9W7BF25_9STRA</name>
<feature type="compositionally biased region" description="Low complexity" evidence="1">
    <location>
        <begin position="251"/>
        <end position="260"/>
    </location>
</feature>
<feature type="region of interest" description="Disordered" evidence="1">
    <location>
        <begin position="105"/>
        <end position="132"/>
    </location>
</feature>
<feature type="compositionally biased region" description="Polar residues" evidence="1">
    <location>
        <begin position="59"/>
        <end position="70"/>
    </location>
</feature>
<organism evidence="2 3">
    <name type="scientific">Triparma verrucosa</name>
    <dbReference type="NCBI Taxonomy" id="1606542"/>
    <lineage>
        <taxon>Eukaryota</taxon>
        <taxon>Sar</taxon>
        <taxon>Stramenopiles</taxon>
        <taxon>Ochrophyta</taxon>
        <taxon>Bolidophyceae</taxon>
        <taxon>Parmales</taxon>
        <taxon>Triparmaceae</taxon>
        <taxon>Triparma</taxon>
    </lineage>
</organism>
<dbReference type="InterPro" id="IPR010736">
    <property type="entry name" value="SHIPPO-rpt"/>
</dbReference>
<keyword evidence="3" id="KW-1185">Reference proteome</keyword>
<evidence type="ECO:0000313" key="2">
    <source>
        <dbReference type="EMBL" id="GMH89247.1"/>
    </source>
</evidence>
<evidence type="ECO:0000256" key="1">
    <source>
        <dbReference type="SAM" id="MobiDB-lite"/>
    </source>
</evidence>
<reference evidence="3" key="1">
    <citation type="journal article" date="2023" name="Commun. Biol.">
        <title>Genome analysis of Parmales, the sister group of diatoms, reveals the evolutionary specialization of diatoms from phago-mixotrophs to photoautotrophs.</title>
        <authorList>
            <person name="Ban H."/>
            <person name="Sato S."/>
            <person name="Yoshikawa S."/>
            <person name="Yamada K."/>
            <person name="Nakamura Y."/>
            <person name="Ichinomiya M."/>
            <person name="Sato N."/>
            <person name="Blanc-Mathieu R."/>
            <person name="Endo H."/>
            <person name="Kuwata A."/>
            <person name="Ogata H."/>
        </authorList>
    </citation>
    <scope>NUCLEOTIDE SEQUENCE [LARGE SCALE GENOMIC DNA]</scope>
    <source>
        <strain evidence="3">NIES 3699</strain>
    </source>
</reference>
<dbReference type="PANTHER" id="PTHR40429:SF1">
    <property type="entry name" value="FLAGELLAR ASSOCIATED PROTEIN"/>
    <property type="match status" value="1"/>
</dbReference>
<gene>
    <name evidence="2" type="ORF">TrVE_jg3158</name>
</gene>
<comment type="caution">
    <text evidence="2">The sequence shown here is derived from an EMBL/GenBank/DDBJ whole genome shotgun (WGS) entry which is preliminary data.</text>
</comment>
<feature type="region of interest" description="Disordered" evidence="1">
    <location>
        <begin position="1"/>
        <end position="28"/>
    </location>
</feature>
<dbReference type="PANTHER" id="PTHR40429">
    <property type="entry name" value="FLAGELLAR ASSOCIATED PROTEIN"/>
    <property type="match status" value="1"/>
</dbReference>
<sequence length="291" mass="31193">MMQTSTSAQDLMLGTGTRAGMGASGKAGEAHSGRVAKLGKSLMDSFYATHVSAPHIGFGTSTRPPLNETTAEAPGPGAYSIKTTVLGNFPESKIRTAPQFSLRSREKFGSPMTKAEDTTTIMEPGPGHYKPKIVNPQEMIAPKYTIPKSRWIQDKAKLQPGPGAYNQISSCDKQVLSTKKNFMPGKFGTGKRPELIQVSTGDVGPGEYGCGIGACDEQVDSRKKTLSNIRFAHSGREQNPIGSRKVEEDIPGPGHYKLPKGLGGKGSGYIYRCSPQPRLSGREKFGSPFGW</sequence>